<dbReference type="GO" id="GO:0006813">
    <property type="term" value="P:potassium ion transport"/>
    <property type="evidence" value="ECO:0007669"/>
    <property type="project" value="InterPro"/>
</dbReference>
<evidence type="ECO:0000256" key="7">
    <source>
        <dbReference type="ARBA" id="ARBA00023065"/>
    </source>
</evidence>
<gene>
    <name evidence="12" type="ORF">AAG747_18460</name>
</gene>
<dbReference type="GO" id="GO:0005886">
    <property type="term" value="C:plasma membrane"/>
    <property type="evidence" value="ECO:0007669"/>
    <property type="project" value="UniProtKB-SubCell"/>
</dbReference>
<dbReference type="RefSeq" id="WP_346822693.1">
    <property type="nucleotide sequence ID" value="NZ_JBDKWZ010000011.1"/>
</dbReference>
<accession>A0AAW9RYD8</accession>
<dbReference type="InterPro" id="IPR038770">
    <property type="entry name" value="Na+/solute_symporter_sf"/>
</dbReference>
<dbReference type="Pfam" id="PF02254">
    <property type="entry name" value="TrkA_N"/>
    <property type="match status" value="1"/>
</dbReference>
<comment type="caution">
    <text evidence="12">The sequence shown here is derived from an EMBL/GenBank/DDBJ whole genome shotgun (WGS) entry which is preliminary data.</text>
</comment>
<keyword evidence="2" id="KW-0813">Transport</keyword>
<organism evidence="12 13">
    <name type="scientific">Rapidithrix thailandica</name>
    <dbReference type="NCBI Taxonomy" id="413964"/>
    <lineage>
        <taxon>Bacteria</taxon>
        <taxon>Pseudomonadati</taxon>
        <taxon>Bacteroidota</taxon>
        <taxon>Cytophagia</taxon>
        <taxon>Cytophagales</taxon>
        <taxon>Flammeovirgaceae</taxon>
        <taxon>Rapidithrix</taxon>
    </lineage>
</organism>
<keyword evidence="4" id="KW-1003">Cell membrane</keyword>
<keyword evidence="3" id="KW-0050">Antiport</keyword>
<evidence type="ECO:0000313" key="13">
    <source>
        <dbReference type="Proteomes" id="UP001403385"/>
    </source>
</evidence>
<feature type="transmembrane region" description="Helical" evidence="9">
    <location>
        <begin position="96"/>
        <end position="116"/>
    </location>
</feature>
<dbReference type="Gene3D" id="3.40.50.720">
    <property type="entry name" value="NAD(P)-binding Rossmann-like Domain"/>
    <property type="match status" value="1"/>
</dbReference>
<feature type="transmembrane region" description="Helical" evidence="9">
    <location>
        <begin position="62"/>
        <end position="84"/>
    </location>
</feature>
<feature type="transmembrane region" description="Helical" evidence="9">
    <location>
        <begin position="249"/>
        <end position="265"/>
    </location>
</feature>
<dbReference type="PANTHER" id="PTHR32507">
    <property type="entry name" value="NA(+)/H(+) ANTIPORTER 1"/>
    <property type="match status" value="1"/>
</dbReference>
<evidence type="ECO:0000256" key="4">
    <source>
        <dbReference type="ARBA" id="ARBA00022475"/>
    </source>
</evidence>
<keyword evidence="5 9" id="KW-0812">Transmembrane</keyword>
<dbReference type="PANTHER" id="PTHR32507:SF0">
    <property type="entry name" value="NA(+)_H(+) ANTIPORTER 2-RELATED"/>
    <property type="match status" value="1"/>
</dbReference>
<feature type="transmembrane region" description="Helical" evidence="9">
    <location>
        <begin position="186"/>
        <end position="212"/>
    </location>
</feature>
<evidence type="ECO:0000256" key="8">
    <source>
        <dbReference type="ARBA" id="ARBA00023136"/>
    </source>
</evidence>
<feature type="transmembrane region" description="Helical" evidence="9">
    <location>
        <begin position="21"/>
        <end position="42"/>
    </location>
</feature>
<evidence type="ECO:0000256" key="5">
    <source>
        <dbReference type="ARBA" id="ARBA00022692"/>
    </source>
</evidence>
<dbReference type="InterPro" id="IPR003148">
    <property type="entry name" value="RCK_N"/>
</dbReference>
<protein>
    <submittedName>
        <fullName evidence="12">Cation:proton antiporter</fullName>
    </submittedName>
</protein>
<dbReference type="Proteomes" id="UP001403385">
    <property type="component" value="Unassembled WGS sequence"/>
</dbReference>
<evidence type="ECO:0000256" key="2">
    <source>
        <dbReference type="ARBA" id="ARBA00022448"/>
    </source>
</evidence>
<feature type="transmembrane region" description="Helical" evidence="9">
    <location>
        <begin position="122"/>
        <end position="142"/>
    </location>
</feature>
<name>A0AAW9RYD8_9BACT</name>
<feature type="transmembrane region" description="Helical" evidence="9">
    <location>
        <begin position="308"/>
        <end position="327"/>
    </location>
</feature>
<feature type="transmembrane region" description="Helical" evidence="9">
    <location>
        <begin position="154"/>
        <end position="174"/>
    </location>
</feature>
<dbReference type="InterPro" id="IPR036291">
    <property type="entry name" value="NAD(P)-bd_dom_sf"/>
</dbReference>
<evidence type="ECO:0000313" key="12">
    <source>
        <dbReference type="EMBL" id="MEN7549914.1"/>
    </source>
</evidence>
<feature type="domain" description="Cation/H+ exchanger transmembrane" evidence="10">
    <location>
        <begin position="12"/>
        <end position="402"/>
    </location>
</feature>
<proteinExistence type="predicted"/>
<feature type="transmembrane region" description="Helical" evidence="9">
    <location>
        <begin position="224"/>
        <end position="243"/>
    </location>
</feature>
<evidence type="ECO:0000259" key="11">
    <source>
        <dbReference type="Pfam" id="PF02254"/>
    </source>
</evidence>
<dbReference type="GO" id="GO:0015297">
    <property type="term" value="F:antiporter activity"/>
    <property type="evidence" value="ECO:0007669"/>
    <property type="project" value="UniProtKB-KW"/>
</dbReference>
<keyword evidence="6 9" id="KW-1133">Transmembrane helix</keyword>
<evidence type="ECO:0000259" key="10">
    <source>
        <dbReference type="Pfam" id="PF00999"/>
    </source>
</evidence>
<feature type="transmembrane region" description="Helical" evidence="9">
    <location>
        <begin position="339"/>
        <end position="358"/>
    </location>
</feature>
<keyword evidence="7" id="KW-0406">Ion transport</keyword>
<evidence type="ECO:0000256" key="9">
    <source>
        <dbReference type="SAM" id="Phobius"/>
    </source>
</evidence>
<sequence>MIEIAGLIILGLLAQWLAWRLKVPAILPLILIGLLVGPLSTFITPDGSKFIDGDNIFNGEKIFDVISISVGLILFEGGLTLKVAELRNLGKTVRNLILFGTIICLIGGAMAAYYIIGMGVQASFLFGALIIVTGPTVIGPILRNVRPNQNINTILKWEGILIDPVGALVAILIYEFVISGRPNEQFTFFALKGFLLTIISGVVVGGIFAYLLFHLLKKDLIPGYLKNIIVLAFVMLAFVIADMAHEESGLLAVTLLGIILANLKIDDLKKILSFKEDVTLILISFLFVMLSSRIDIADIQLLLNMKSLLLFVVIVYLLRPVTIFLSTHKADLKLNEKIFLSYICPRGIVAAGVASIFSEKLSSLAPSDSNVMAFDAHLLMPLTFLIILGTVVIQGLTAKPIANLLGVTQKEPNGVLFLGANETARFMAKVLKAKGIPVLLSDTSKANINEAKSAWLPVYEGSILSESNIEDLDLSSYGHLYATTSNTEINILACRLFGNEFGKEKVFRLVSPREIQMVDLSKPKNLLFKGATDYMGLAQLFKRTQLVQTQKFDNKEQMDDFIEEQNGKIVPVFLEKPKNVLIPFTEKIKDIDKGDQIIYVKKHV</sequence>
<feature type="transmembrane region" description="Helical" evidence="9">
    <location>
        <begin position="378"/>
        <end position="396"/>
    </location>
</feature>
<dbReference type="GO" id="GO:1902600">
    <property type="term" value="P:proton transmembrane transport"/>
    <property type="evidence" value="ECO:0007669"/>
    <property type="project" value="InterPro"/>
</dbReference>
<dbReference type="Gene3D" id="1.20.1530.20">
    <property type="match status" value="1"/>
</dbReference>
<evidence type="ECO:0000256" key="1">
    <source>
        <dbReference type="ARBA" id="ARBA00004651"/>
    </source>
</evidence>
<keyword evidence="13" id="KW-1185">Reference proteome</keyword>
<feature type="domain" description="RCK N-terminal" evidence="11">
    <location>
        <begin position="416"/>
        <end position="508"/>
    </location>
</feature>
<dbReference type="InterPro" id="IPR006153">
    <property type="entry name" value="Cation/H_exchanger_TM"/>
</dbReference>
<dbReference type="SUPFAM" id="SSF51735">
    <property type="entry name" value="NAD(P)-binding Rossmann-fold domains"/>
    <property type="match status" value="1"/>
</dbReference>
<reference evidence="12 13" key="1">
    <citation type="submission" date="2024-04" db="EMBL/GenBank/DDBJ databases">
        <title>Novel genus in family Flammeovirgaceae.</title>
        <authorList>
            <person name="Nguyen T.H."/>
            <person name="Vuong T.Q."/>
            <person name="Le H."/>
            <person name="Kim S.-G."/>
        </authorList>
    </citation>
    <scope>NUCLEOTIDE SEQUENCE [LARGE SCALE GENOMIC DNA]</scope>
    <source>
        <strain evidence="12 13">JCM 23209</strain>
    </source>
</reference>
<dbReference type="EMBL" id="JBDKWZ010000011">
    <property type="protein sequence ID" value="MEN7549914.1"/>
    <property type="molecule type" value="Genomic_DNA"/>
</dbReference>
<evidence type="ECO:0000256" key="3">
    <source>
        <dbReference type="ARBA" id="ARBA00022449"/>
    </source>
</evidence>
<keyword evidence="8 9" id="KW-0472">Membrane</keyword>
<feature type="transmembrane region" description="Helical" evidence="9">
    <location>
        <begin position="277"/>
        <end position="296"/>
    </location>
</feature>
<evidence type="ECO:0000256" key="6">
    <source>
        <dbReference type="ARBA" id="ARBA00022989"/>
    </source>
</evidence>
<dbReference type="AlphaFoldDB" id="A0AAW9RYD8"/>
<dbReference type="Pfam" id="PF00999">
    <property type="entry name" value="Na_H_Exchanger"/>
    <property type="match status" value="1"/>
</dbReference>
<comment type="subcellular location">
    <subcellularLocation>
        <location evidence="1">Cell membrane</location>
        <topology evidence="1">Multi-pass membrane protein</topology>
    </subcellularLocation>
</comment>